<evidence type="ECO:0000256" key="6">
    <source>
        <dbReference type="ARBA" id="ARBA00023136"/>
    </source>
</evidence>
<keyword evidence="6" id="KW-0472">Membrane</keyword>
<evidence type="ECO:0000256" key="5">
    <source>
        <dbReference type="ARBA" id="ARBA00022989"/>
    </source>
</evidence>
<evidence type="ECO:0000256" key="2">
    <source>
        <dbReference type="ARBA" id="ARBA00022473"/>
    </source>
</evidence>
<dbReference type="Proteomes" id="UP000823388">
    <property type="component" value="Chromosome 3N"/>
</dbReference>
<keyword evidence="2" id="KW-0217">Developmental protein</keyword>
<evidence type="ECO:0000256" key="3">
    <source>
        <dbReference type="ARBA" id="ARBA00022475"/>
    </source>
</evidence>
<evidence type="ECO:0000256" key="1">
    <source>
        <dbReference type="ARBA" id="ARBA00004162"/>
    </source>
</evidence>
<feature type="compositionally biased region" description="Basic residues" evidence="8">
    <location>
        <begin position="9"/>
        <end position="30"/>
    </location>
</feature>
<dbReference type="GO" id="GO:0048367">
    <property type="term" value="P:shoot system development"/>
    <property type="evidence" value="ECO:0007669"/>
    <property type="project" value="UniProtKB-ARBA"/>
</dbReference>
<gene>
    <name evidence="9" type="ORF">PVAP13_3NG177883</name>
</gene>
<keyword evidence="4" id="KW-0812">Transmembrane</keyword>
<dbReference type="GO" id="GO:0005886">
    <property type="term" value="C:plasma membrane"/>
    <property type="evidence" value="ECO:0007669"/>
    <property type="project" value="UniProtKB-SubCell"/>
</dbReference>
<keyword evidence="10" id="KW-1185">Reference proteome</keyword>
<protein>
    <recommendedName>
        <fullName evidence="11">ROTUNDIFOLIA like 8</fullName>
    </recommendedName>
</protein>
<dbReference type="Pfam" id="PF08137">
    <property type="entry name" value="DVL"/>
    <property type="match status" value="1"/>
</dbReference>
<keyword evidence="3" id="KW-1003">Cell membrane</keyword>
<evidence type="ECO:0008006" key="11">
    <source>
        <dbReference type="Google" id="ProtNLM"/>
    </source>
</evidence>
<comment type="subcellular location">
    <subcellularLocation>
        <location evidence="1">Cell membrane</location>
        <topology evidence="1">Single-pass membrane protein</topology>
    </subcellularLocation>
</comment>
<feature type="region of interest" description="Disordered" evidence="8">
    <location>
        <begin position="1"/>
        <end position="40"/>
    </location>
</feature>
<dbReference type="AlphaFoldDB" id="A0A8T0U4R6"/>
<dbReference type="InterPro" id="IPR051525">
    <property type="entry name" value="DVL_RTFL_regulatory"/>
</dbReference>
<evidence type="ECO:0000313" key="9">
    <source>
        <dbReference type="EMBL" id="KAG2616998.1"/>
    </source>
</evidence>
<dbReference type="InterPro" id="IPR012552">
    <property type="entry name" value="DVL"/>
</dbReference>
<evidence type="ECO:0000256" key="7">
    <source>
        <dbReference type="ARBA" id="ARBA00024340"/>
    </source>
</evidence>
<dbReference type="PANTHER" id="PTHR33102">
    <property type="entry name" value="DVL19-RELATED-RELATED"/>
    <property type="match status" value="1"/>
</dbReference>
<dbReference type="EMBL" id="CM029042">
    <property type="protein sequence ID" value="KAG2616998.1"/>
    <property type="molecule type" value="Genomic_DNA"/>
</dbReference>
<reference evidence="9" key="1">
    <citation type="submission" date="2020-05" db="EMBL/GenBank/DDBJ databases">
        <title>WGS assembly of Panicum virgatum.</title>
        <authorList>
            <person name="Lovell J.T."/>
            <person name="Jenkins J."/>
            <person name="Shu S."/>
            <person name="Juenger T.E."/>
            <person name="Schmutz J."/>
        </authorList>
    </citation>
    <scope>NUCLEOTIDE SEQUENCE</scope>
    <source>
        <strain evidence="9">AP13</strain>
    </source>
</reference>
<evidence type="ECO:0000256" key="4">
    <source>
        <dbReference type="ARBA" id="ARBA00022692"/>
    </source>
</evidence>
<proteinExistence type="inferred from homology"/>
<keyword evidence="5" id="KW-1133">Transmembrane helix</keyword>
<comment type="caution">
    <text evidence="9">The sequence shown here is derived from an EMBL/GenBank/DDBJ whole genome shotgun (WGS) entry which is preliminary data.</text>
</comment>
<evidence type="ECO:0000256" key="8">
    <source>
        <dbReference type="SAM" id="MobiDB-lite"/>
    </source>
</evidence>
<evidence type="ECO:0000313" key="10">
    <source>
        <dbReference type="Proteomes" id="UP000823388"/>
    </source>
</evidence>
<dbReference type="GO" id="GO:0008285">
    <property type="term" value="P:negative regulation of cell population proliferation"/>
    <property type="evidence" value="ECO:0007669"/>
    <property type="project" value="InterPro"/>
</dbReference>
<comment type="similarity">
    <text evidence="7">Belongs to the DVL/RTFL small polypeptides family.</text>
</comment>
<accession>A0A8T0U4R6</accession>
<organism evidence="9 10">
    <name type="scientific">Panicum virgatum</name>
    <name type="common">Blackwell switchgrass</name>
    <dbReference type="NCBI Taxonomy" id="38727"/>
    <lineage>
        <taxon>Eukaryota</taxon>
        <taxon>Viridiplantae</taxon>
        <taxon>Streptophyta</taxon>
        <taxon>Embryophyta</taxon>
        <taxon>Tracheophyta</taxon>
        <taxon>Spermatophyta</taxon>
        <taxon>Magnoliopsida</taxon>
        <taxon>Liliopsida</taxon>
        <taxon>Poales</taxon>
        <taxon>Poaceae</taxon>
        <taxon>PACMAD clade</taxon>
        <taxon>Panicoideae</taxon>
        <taxon>Panicodae</taxon>
        <taxon>Paniceae</taxon>
        <taxon>Panicinae</taxon>
        <taxon>Panicum</taxon>
        <taxon>Panicum sect. Hiantes</taxon>
    </lineage>
</organism>
<name>A0A8T0U4R6_PANVG</name>
<sequence>METGSKIIHQSRQRGRKLRMKTKAGMRRQRGGQAAAAGGFSRSLKEQRSKVYIAMRCVVMLLRWHD</sequence>